<dbReference type="InterPro" id="IPR013525">
    <property type="entry name" value="ABC2_TM"/>
</dbReference>
<dbReference type="EMBL" id="MT524859">
    <property type="protein sequence ID" value="QNH67914.1"/>
    <property type="molecule type" value="mRNA"/>
</dbReference>
<evidence type="ECO:0000256" key="1">
    <source>
        <dbReference type="ARBA" id="ARBA00004141"/>
    </source>
</evidence>
<feature type="transmembrane region" description="Helical" evidence="10">
    <location>
        <begin position="1818"/>
        <end position="1839"/>
    </location>
</feature>
<keyword evidence="9 10" id="KW-0472">Membrane</keyword>
<reference evidence="12" key="1">
    <citation type="journal article" date="2020" name="Comp. Biochem. Physiol. Part D Genomics Proteomics">
        <title>The genome of the marine monogonont rotifer Brachionus rotundiformis and insight into species-specific detoxification components in Brachionus spp.</title>
        <authorList>
            <person name="Kang H.M."/>
            <person name="Kim M.S."/>
            <person name="Choi B.S."/>
            <person name="Kim D.H."/>
            <person name="Kim H.J."/>
            <person name="Hwang U.K."/>
            <person name="Hagiwara A."/>
            <person name="Lee J.S."/>
        </authorList>
    </citation>
    <scope>NUCLEOTIDE SEQUENCE</scope>
</reference>
<evidence type="ECO:0000256" key="7">
    <source>
        <dbReference type="ARBA" id="ARBA00022840"/>
    </source>
</evidence>
<evidence type="ECO:0000256" key="10">
    <source>
        <dbReference type="SAM" id="Phobius"/>
    </source>
</evidence>
<feature type="transmembrane region" description="Helical" evidence="10">
    <location>
        <begin position="766"/>
        <end position="786"/>
    </location>
</feature>
<feature type="transmembrane region" description="Helical" evidence="10">
    <location>
        <begin position="1942"/>
        <end position="1962"/>
    </location>
</feature>
<dbReference type="Gene3D" id="3.40.50.300">
    <property type="entry name" value="P-loop containing nucleotide triphosphate hydrolases"/>
    <property type="match status" value="2"/>
</dbReference>
<dbReference type="Pfam" id="PF23321">
    <property type="entry name" value="R1_ABCA1"/>
    <property type="match status" value="1"/>
</dbReference>
<dbReference type="GO" id="GO:0005319">
    <property type="term" value="F:lipid transporter activity"/>
    <property type="evidence" value="ECO:0007669"/>
    <property type="project" value="TreeGrafter"/>
</dbReference>
<dbReference type="GO" id="GO:0005524">
    <property type="term" value="F:ATP binding"/>
    <property type="evidence" value="ECO:0007669"/>
    <property type="project" value="UniProtKB-KW"/>
</dbReference>
<name>A0A7H9SL20_BRAPC</name>
<keyword evidence="6" id="KW-0547">Nucleotide-binding</keyword>
<dbReference type="InterPro" id="IPR026082">
    <property type="entry name" value="ABCA"/>
</dbReference>
<dbReference type="GO" id="GO:0016020">
    <property type="term" value="C:membrane"/>
    <property type="evidence" value="ECO:0007669"/>
    <property type="project" value="UniProtKB-SubCell"/>
</dbReference>
<feature type="transmembrane region" description="Helical" evidence="10">
    <location>
        <begin position="1779"/>
        <end position="1806"/>
    </location>
</feature>
<sequence>MLDQLKLLLWKNYTLRRRRKLRLFVEIFWPLFIFIITAWVRTRVPRSHQTQCHYYERVLPSGGTFSFLADFICETNNTCYSSPKERPKTYQIRKFSQETIEFLNRKKIFESIGELVDYVPLFNQQRQDAENVSQNISLSQILAISVSEFQNKLTNVSQMLNSSILDNFLDSTPNFNLLFSFYSANYSEPIVPKGSYGLFKKAQNLLNLLYGSNLERMDINRAENKVGYSVWIRDKICEQNQYLFLNISSEFSKVMCSLEDREIEEVSILISSSINFTRVKEKIYSSTNFNDSIFYFKTFKVLTILSNIQNDLVWEEKSDKNEINSLNDIFENLKKLNFPQSICGDSKSSIFSSIKYHLQKTSLMTNSTKLEDILEYLDLDNLFKIDKNFFSQMSSKDIRLLLEQFNDLNREKSDCFFIRKKYLSQLNHYEKSSSCFCKTIFKTIKVLPEDIQVLFKQIKPMLFGKILFAPNNSIHTSEIIKKANLTFQNIDNFSQLINSIVNLTDSLLAKFNLTTDQNTQIFSWKAKKFLKEYLNVDISHKYLINLAENVKFFKEILNFVHNLIDCFEQNRFVGFESEQDAVRIGEELMEEDLFWSMVIFNETKSNLIDYKIRMNASKTHDTAQAKDKNYNFAPKDCPTCNPYILYGFIYVQDIIEKAILEFKTNKTQKFGLTTQMTPYPCYIADKFLIDISKSLPLFMVISWVYTVSTLVKDIVYEKEKRLKEFMQIMGLSNCAYWLSWFISYFSVMFFVSVIICWIMKLGKITIYSDVSLLITFFTCFNIATISQCVLMSKFFNKASLASVVAGIAYFVLFLPYALLLNHSESILPWQQFLASLSSTVAFSYCAEIMATFELQAKGITWQNINTTPFAASQFTMSTMCIILVFDSILYLLLAWYIEALYPGEYGVPKKWYFPAQKSYWLGQVQHHQEPTEPKRQKCLTEKFFDFVSRPDESDSEDFRFKDVCSNAPSDAIDPSPVDQVVGIEVKNLHKVYSRGKNHALKGLSINFYENELTSFLGHNGAGKSTTMHLLTGLYKPTHGQAKIYGLEISTSMEQIRKSLGFVPQHNILFSKLTVYEHLVFYARLKGLGMRTAISEAELILEETGLSAYRDQNGKKLSGGMQRMLSIGIAFIGGSKTVILDEPTAGVDLGGRRNVWDLLLKYKRGRTLIITTHHLDEAEILSDRVAIVANGQLAAYGTPYFLKKKFANGYYLTLAKKNLAQSDTNADTWSQKTLSLDFKRDRINLDEIKETNVDERETGPPLDLQDELIYKFVTSRIEKAVLVDNNCSEMTFSIPYTCHTSGSYKDTFNQIEESMAELGIDNIGLSDTSLEEIFIQVVKQSTIDRQSVTDSTSLTIDQMEKFSGLNNLRLESKICLFFQQILALFTKRFHRTRRNVKGFVAETVLPIVFVCLALFVANFAPLIKDKPSLELHPWWFEGDNVMFISRNSSILAEPFYTDLNRTNAALNPFEPRSSSTGINKIWKTFLQSPGPGNRCVKDHAIKVNHSSKQLSKLKTETLLSCQNYDFEVTLAQIEHNKALLTELVSTNFSRTKVSKSCDCKSGFAKCAPSSGGDIDLRAFYKVKTGDTIFDLTGRNITDWLIKTEFSASMFQKRYGGIEFIEPDAKSKKFSSQWKMLSKNFYKFFTSLQNVTSAKNMKNFHHYITKQTPIASKYIKIWYNPKGYHANVAFLNLINNALLRSELSDKANVDEHAIIAHNHPMKFSKHQFLVQLDKRVLIDLFVAIFIIFALSFIPASFLVFLVEERENSSKQLQYVSGIQPYVYWISNLLWDFFNYILPASICLVIFLIFDTKTFTSKENFPCLVMVIFLYGWACIPLMYPINFLFKLAGSSFVISSSLNIFIGVSTTTTTTVLNSLSKETPELTPINQVLKLVFTIFFPHYCLGQGMLEMSHLHNMAEVKRNFGYRGEYSPFDFDKIGRNLCAMFIQGICYFTLIILIEYNFFVKYKPDMDASKYADHDQKLEDDDVLSEKKAIEQNGQETGEEKSVKLVNLCKRYKSFIKNKENTAVRGLSLGIRPGQCFGLLGINGAGKSTTFKMITGEVLPSAGDVLINGTSILKQRQKAFDNIGYCPQKNAIFPLLTAREHLTFYARLRGIPEKHIDDVCVYALSRFGLTVLSDRIAQDYSGGNKRKLSTAIAILGNPSVICLDEPTSGMDAQVRRVLWKDILSLIKEKRIVILTSHSMAECESLCTRLAIMVNGQFRCLGSPQHLKSKYGNGYRIVLKTEGAEKNELVLDFIKEKFSSAMVKCVHKDSIEFNVAFESAKLSDIFGVLEENKNGVLFKDYSISQSSLDQIFINFSETNYKNKKNNF</sequence>
<feature type="transmembrane region" description="Helical" evidence="10">
    <location>
        <begin position="874"/>
        <end position="897"/>
    </location>
</feature>
<dbReference type="PANTHER" id="PTHR19229">
    <property type="entry name" value="ATP-BINDING CASSETTE TRANSPORTER SUBFAMILY A ABCA"/>
    <property type="match status" value="1"/>
</dbReference>
<dbReference type="SUPFAM" id="SSF52540">
    <property type="entry name" value="P-loop containing nucleoside triphosphate hydrolases"/>
    <property type="match status" value="2"/>
</dbReference>
<dbReference type="InterPro" id="IPR027417">
    <property type="entry name" value="P-loop_NTPase"/>
</dbReference>
<evidence type="ECO:0000259" key="11">
    <source>
        <dbReference type="PROSITE" id="PS50893"/>
    </source>
</evidence>
<evidence type="ECO:0000256" key="9">
    <source>
        <dbReference type="ARBA" id="ARBA00023136"/>
    </source>
</evidence>
<accession>A0A7H9SL20</accession>
<keyword evidence="8 10" id="KW-1133">Transmembrane helix</keyword>
<feature type="transmembrane region" description="Helical" evidence="10">
    <location>
        <begin position="21"/>
        <end position="40"/>
    </location>
</feature>
<dbReference type="CDD" id="cd03263">
    <property type="entry name" value="ABC_subfamily_A"/>
    <property type="match status" value="2"/>
</dbReference>
<keyword evidence="3" id="KW-0813">Transport</keyword>
<comment type="similarity">
    <text evidence="2">Belongs to the ABC transporter superfamily. ABCA family.</text>
</comment>
<comment type="subcellular location">
    <subcellularLocation>
        <location evidence="1">Membrane</location>
        <topology evidence="1">Multi-pass membrane protein</topology>
    </subcellularLocation>
</comment>
<feature type="domain" description="ABC transporter" evidence="11">
    <location>
        <begin position="2005"/>
        <end position="2241"/>
    </location>
</feature>
<evidence type="ECO:0000256" key="6">
    <source>
        <dbReference type="ARBA" id="ARBA00022741"/>
    </source>
</evidence>
<evidence type="ECO:0000256" key="5">
    <source>
        <dbReference type="ARBA" id="ARBA00022737"/>
    </source>
</evidence>
<feature type="transmembrane region" description="Helical" evidence="10">
    <location>
        <begin position="1734"/>
        <end position="1759"/>
    </location>
</feature>
<proteinExistence type="evidence at transcript level"/>
<evidence type="ECO:0000256" key="4">
    <source>
        <dbReference type="ARBA" id="ARBA00022692"/>
    </source>
</evidence>
<evidence type="ECO:0000256" key="2">
    <source>
        <dbReference type="ARBA" id="ARBA00008869"/>
    </source>
</evidence>
<dbReference type="SMART" id="SM00382">
    <property type="entry name" value="AAA"/>
    <property type="match status" value="2"/>
</dbReference>
<feature type="transmembrane region" description="Helical" evidence="10">
    <location>
        <begin position="736"/>
        <end position="760"/>
    </location>
</feature>
<dbReference type="InterPro" id="IPR017871">
    <property type="entry name" value="ABC_transporter-like_CS"/>
</dbReference>
<evidence type="ECO:0000256" key="8">
    <source>
        <dbReference type="ARBA" id="ARBA00022989"/>
    </source>
</evidence>
<evidence type="ECO:0000313" key="12">
    <source>
        <dbReference type="EMBL" id="QNH67914.1"/>
    </source>
</evidence>
<dbReference type="Pfam" id="PF00005">
    <property type="entry name" value="ABC_tran"/>
    <property type="match status" value="2"/>
</dbReference>
<feature type="domain" description="ABC transporter" evidence="11">
    <location>
        <begin position="983"/>
        <end position="1214"/>
    </location>
</feature>
<organism evidence="12">
    <name type="scientific">Brachionus plicatilis</name>
    <name type="common">Marine rotifer</name>
    <name type="synonym">Brachionus muelleri</name>
    <dbReference type="NCBI Taxonomy" id="10195"/>
    <lineage>
        <taxon>Eukaryota</taxon>
        <taxon>Metazoa</taxon>
        <taxon>Spiralia</taxon>
        <taxon>Gnathifera</taxon>
        <taxon>Rotifera</taxon>
        <taxon>Eurotatoria</taxon>
        <taxon>Monogononta</taxon>
        <taxon>Pseudotrocha</taxon>
        <taxon>Ploima</taxon>
        <taxon>Brachionidae</taxon>
        <taxon>Brachionus</taxon>
    </lineage>
</organism>
<dbReference type="InterPro" id="IPR003593">
    <property type="entry name" value="AAA+_ATPase"/>
</dbReference>
<dbReference type="GO" id="GO:0016887">
    <property type="term" value="F:ATP hydrolysis activity"/>
    <property type="evidence" value="ECO:0007669"/>
    <property type="project" value="InterPro"/>
</dbReference>
<dbReference type="PROSITE" id="PS00211">
    <property type="entry name" value="ABC_TRANSPORTER_1"/>
    <property type="match status" value="1"/>
</dbReference>
<evidence type="ECO:0000256" key="3">
    <source>
        <dbReference type="ARBA" id="ARBA00022448"/>
    </source>
</evidence>
<dbReference type="FunFam" id="3.40.50.300:FF:000335">
    <property type="entry name" value="ATP binding cassette subfamily A member 5"/>
    <property type="match status" value="1"/>
</dbReference>
<feature type="transmembrane region" description="Helical" evidence="10">
    <location>
        <begin position="695"/>
        <end position="715"/>
    </location>
</feature>
<dbReference type="PANTHER" id="PTHR19229:SF36">
    <property type="entry name" value="ATP-BINDING CASSETTE SUB-FAMILY A MEMBER 2"/>
    <property type="match status" value="1"/>
</dbReference>
<dbReference type="FunFam" id="3.40.50.300:FF:000298">
    <property type="entry name" value="ATP-binding cassette sub-family A member 12"/>
    <property type="match status" value="1"/>
</dbReference>
<dbReference type="PROSITE" id="PS50893">
    <property type="entry name" value="ABC_TRANSPORTER_2"/>
    <property type="match status" value="2"/>
</dbReference>
<feature type="transmembrane region" description="Helical" evidence="10">
    <location>
        <begin position="1851"/>
        <end position="1875"/>
    </location>
</feature>
<keyword evidence="4 10" id="KW-0812">Transmembrane</keyword>
<dbReference type="Pfam" id="PF12698">
    <property type="entry name" value="ABC2_membrane_3"/>
    <property type="match status" value="2"/>
</dbReference>
<keyword evidence="7 12" id="KW-0067">ATP-binding</keyword>
<feature type="transmembrane region" description="Helical" evidence="10">
    <location>
        <begin position="1402"/>
        <end position="1422"/>
    </location>
</feature>
<feature type="transmembrane region" description="Helical" evidence="10">
    <location>
        <begin position="798"/>
        <end position="820"/>
    </location>
</feature>
<reference evidence="12" key="2">
    <citation type="submission" date="2020-05" db="EMBL/GenBank/DDBJ databases">
        <authorList>
            <person name="Kang H.-M."/>
            <person name="Kim M.-S."/>
            <person name="Lee J.-S."/>
        </authorList>
    </citation>
    <scope>NUCLEOTIDE SEQUENCE</scope>
</reference>
<dbReference type="GO" id="GO:0140359">
    <property type="term" value="F:ABC-type transporter activity"/>
    <property type="evidence" value="ECO:0007669"/>
    <property type="project" value="InterPro"/>
</dbReference>
<keyword evidence="5" id="KW-0677">Repeat</keyword>
<dbReference type="InterPro" id="IPR056264">
    <property type="entry name" value="R2_ABCA1-4-like"/>
</dbReference>
<protein>
    <submittedName>
        <fullName evidence="12">ATP-binding cassette transporter subfamily A member 1-like protein X2</fullName>
    </submittedName>
</protein>
<dbReference type="InterPro" id="IPR003439">
    <property type="entry name" value="ABC_transporter-like_ATP-bd"/>
</dbReference>